<accession>A0A9D5BDR0</accession>
<keyword evidence="5" id="KW-0862">Zinc</keyword>
<dbReference type="GO" id="GO:0005737">
    <property type="term" value="C:cytoplasm"/>
    <property type="evidence" value="ECO:0007669"/>
    <property type="project" value="UniProtKB-SubCell"/>
</dbReference>
<keyword evidence="4" id="KW-0479">Metal-binding</keyword>
<reference evidence="8 9" key="1">
    <citation type="journal article" date="2022" name="Nat. Genet.">
        <title>Improved pea reference genome and pan-genome highlight genomic features and evolutionary characteristics.</title>
        <authorList>
            <person name="Yang T."/>
            <person name="Liu R."/>
            <person name="Luo Y."/>
            <person name="Hu S."/>
            <person name="Wang D."/>
            <person name="Wang C."/>
            <person name="Pandey M.K."/>
            <person name="Ge S."/>
            <person name="Xu Q."/>
            <person name="Li N."/>
            <person name="Li G."/>
            <person name="Huang Y."/>
            <person name="Saxena R.K."/>
            <person name="Ji Y."/>
            <person name="Li M."/>
            <person name="Yan X."/>
            <person name="He Y."/>
            <person name="Liu Y."/>
            <person name="Wang X."/>
            <person name="Xiang C."/>
            <person name="Varshney R.K."/>
            <person name="Ding H."/>
            <person name="Gao S."/>
            <person name="Zong X."/>
        </authorList>
    </citation>
    <scope>NUCLEOTIDE SEQUENCE [LARGE SCALE GENOMIC DNA]</scope>
    <source>
        <strain evidence="8 9">cv. Zhongwan 6</strain>
    </source>
</reference>
<dbReference type="OrthoDB" id="1141572at2759"/>
<sequence length="138" mass="15549">MDPNPKRRRFGSSFSLTSLDDSSTVVVACDQIVDDQNIIQNPTSDNVMVLKGKQLTVPSSASNVATKKTSQMMFGEFLKACRWCKNTIEEEIYMYGIFSAFCSPKCRQNQMISENYTVDMCSKKSDSAKEETDDINKK</sequence>
<keyword evidence="9" id="KW-1185">Reference proteome</keyword>
<evidence type="ECO:0000256" key="2">
    <source>
        <dbReference type="ARBA" id="ARBA00009374"/>
    </source>
</evidence>
<comment type="caution">
    <text evidence="8">The sequence shown here is derived from an EMBL/GenBank/DDBJ whole genome shotgun (WGS) entry which is preliminary data.</text>
</comment>
<organism evidence="8 9">
    <name type="scientific">Pisum sativum</name>
    <name type="common">Garden pea</name>
    <name type="synonym">Lathyrus oleraceus</name>
    <dbReference type="NCBI Taxonomy" id="3888"/>
    <lineage>
        <taxon>Eukaryota</taxon>
        <taxon>Viridiplantae</taxon>
        <taxon>Streptophyta</taxon>
        <taxon>Embryophyta</taxon>
        <taxon>Tracheophyta</taxon>
        <taxon>Spermatophyta</taxon>
        <taxon>Magnoliopsida</taxon>
        <taxon>eudicotyledons</taxon>
        <taxon>Gunneridae</taxon>
        <taxon>Pentapetalae</taxon>
        <taxon>rosids</taxon>
        <taxon>fabids</taxon>
        <taxon>Fabales</taxon>
        <taxon>Fabaceae</taxon>
        <taxon>Papilionoideae</taxon>
        <taxon>50 kb inversion clade</taxon>
        <taxon>NPAAA clade</taxon>
        <taxon>Hologalegina</taxon>
        <taxon>IRL clade</taxon>
        <taxon>Fabeae</taxon>
        <taxon>Lathyrus</taxon>
    </lineage>
</organism>
<dbReference type="PANTHER" id="PTHR33059">
    <property type="entry name" value="FCS-LIKE ZINC FINGER 5"/>
    <property type="match status" value="1"/>
</dbReference>
<dbReference type="Gramene" id="Psat02G0555400-T1">
    <property type="protein sequence ID" value="KAI5440271.1"/>
    <property type="gene ID" value="KIW84_025554"/>
</dbReference>
<keyword evidence="3" id="KW-0963">Cytoplasm</keyword>
<dbReference type="Pfam" id="PF04570">
    <property type="entry name" value="zf-FLZ"/>
    <property type="match status" value="1"/>
</dbReference>
<comment type="subcellular location">
    <subcellularLocation>
        <location evidence="1">Cytoplasm</location>
    </subcellularLocation>
</comment>
<comment type="similarity">
    <text evidence="2">Belongs to the FLZ family.</text>
</comment>
<dbReference type="InterPro" id="IPR007650">
    <property type="entry name" value="Zf-FLZ_dom"/>
</dbReference>
<keyword evidence="5" id="KW-0863">Zinc-finger</keyword>
<evidence type="ECO:0000313" key="8">
    <source>
        <dbReference type="EMBL" id="KAI5440271.1"/>
    </source>
</evidence>
<evidence type="ECO:0000256" key="6">
    <source>
        <dbReference type="PROSITE-ProRule" id="PRU01131"/>
    </source>
</evidence>
<dbReference type="AlphaFoldDB" id="A0A9D5BDR0"/>
<dbReference type="PANTHER" id="PTHR33059:SF76">
    <property type="entry name" value="FCS-LIKE ZINC FINGER 7"/>
    <property type="match status" value="1"/>
</dbReference>
<feature type="domain" description="FLZ-type" evidence="7">
    <location>
        <begin position="76"/>
        <end position="118"/>
    </location>
</feature>
<evidence type="ECO:0000256" key="4">
    <source>
        <dbReference type="ARBA" id="ARBA00022723"/>
    </source>
</evidence>
<name>A0A9D5BDR0_PEA</name>
<feature type="zinc finger region" description="FLZ-type" evidence="6">
    <location>
        <begin position="76"/>
        <end position="118"/>
    </location>
</feature>
<evidence type="ECO:0000313" key="9">
    <source>
        <dbReference type="Proteomes" id="UP001058974"/>
    </source>
</evidence>
<gene>
    <name evidence="8" type="ORF">KIW84_025554</name>
</gene>
<proteinExistence type="inferred from homology"/>
<evidence type="ECO:0000256" key="1">
    <source>
        <dbReference type="ARBA" id="ARBA00004496"/>
    </source>
</evidence>
<protein>
    <recommendedName>
        <fullName evidence="7">FLZ-type domain-containing protein</fullName>
    </recommendedName>
</protein>
<evidence type="ECO:0000256" key="5">
    <source>
        <dbReference type="ARBA" id="ARBA00022771"/>
    </source>
</evidence>
<dbReference type="EMBL" id="JAMSHJ010000002">
    <property type="protein sequence ID" value="KAI5440271.1"/>
    <property type="molecule type" value="Genomic_DNA"/>
</dbReference>
<dbReference type="Proteomes" id="UP001058974">
    <property type="component" value="Chromosome 2"/>
</dbReference>
<dbReference type="PROSITE" id="PS51795">
    <property type="entry name" value="ZF_FLZ"/>
    <property type="match status" value="1"/>
</dbReference>
<evidence type="ECO:0000256" key="3">
    <source>
        <dbReference type="ARBA" id="ARBA00022490"/>
    </source>
</evidence>
<evidence type="ECO:0000259" key="7">
    <source>
        <dbReference type="PROSITE" id="PS51795"/>
    </source>
</evidence>
<dbReference type="GO" id="GO:0008270">
    <property type="term" value="F:zinc ion binding"/>
    <property type="evidence" value="ECO:0007669"/>
    <property type="project" value="UniProtKB-KW"/>
</dbReference>